<evidence type="ECO:0000259" key="1">
    <source>
        <dbReference type="PROSITE" id="PS51746"/>
    </source>
</evidence>
<proteinExistence type="predicted"/>
<dbReference type="AlphaFoldDB" id="A0A7C5Z0S8"/>
<name>A0A7C5Z0S8_9CREN</name>
<dbReference type="Pfam" id="PF13672">
    <property type="entry name" value="PP2C_2"/>
    <property type="match status" value="1"/>
</dbReference>
<dbReference type="Gene3D" id="3.60.40.10">
    <property type="entry name" value="PPM-type phosphatase domain"/>
    <property type="match status" value="1"/>
</dbReference>
<dbReference type="InterPro" id="IPR001932">
    <property type="entry name" value="PPM-type_phosphatase-like_dom"/>
</dbReference>
<accession>A0A7C5Z0S8</accession>
<dbReference type="SUPFAM" id="SSF81606">
    <property type="entry name" value="PP2C-like"/>
    <property type="match status" value="1"/>
</dbReference>
<dbReference type="CDD" id="cd00143">
    <property type="entry name" value="PP2Cc"/>
    <property type="match status" value="1"/>
</dbReference>
<feature type="domain" description="PPM-type phosphatase" evidence="1">
    <location>
        <begin position="123"/>
        <end position="354"/>
    </location>
</feature>
<organism evidence="2">
    <name type="scientific">Ignisphaera aggregans</name>
    <dbReference type="NCBI Taxonomy" id="334771"/>
    <lineage>
        <taxon>Archaea</taxon>
        <taxon>Thermoproteota</taxon>
        <taxon>Thermoprotei</taxon>
        <taxon>Desulfurococcales</taxon>
        <taxon>Desulfurococcaceae</taxon>
        <taxon>Ignisphaera</taxon>
    </lineage>
</organism>
<reference evidence="2" key="1">
    <citation type="journal article" date="2020" name="mSystems">
        <title>Genome- and Community-Level Interaction Insights into Carbon Utilization and Element Cycling Functions of Hydrothermarchaeota in Hydrothermal Sediment.</title>
        <authorList>
            <person name="Zhou Z."/>
            <person name="Liu Y."/>
            <person name="Xu W."/>
            <person name="Pan J."/>
            <person name="Luo Z.H."/>
            <person name="Li M."/>
        </authorList>
    </citation>
    <scope>NUCLEOTIDE SEQUENCE [LARGE SCALE GENOMIC DNA]</scope>
    <source>
        <strain evidence="2">SpSt-1</strain>
    </source>
</reference>
<sequence length="354" mass="39109">MFRIKFSTSSLCCESDSGSIALNFAGFVDDRNYIFNGIVFPKLPRNFGFVIESLFDFLQGKLSNVNDFSMVCQLNNKFLILGEDLSVDKVISRKGSILNIYLTGSTTYVGGIYLGINNIISSIIGYADSLKGFRANKEVNDDSILVLGMDYCYGDNVKKIILGVVADGVSSLGKGFFASSEAIKIFVAKVLQHVYLEQGLTLEDLSRTFRETAKHIYELNLANNKATATTFTAFVYPVQGKACIVHVGDTRAYIFSRSKLMLLTEDHKIPGTNVLTKAIGVEIVEPMYRVINFKPGDTILLISDGIYSVIGEDELTKLLLKIRNPYDVVKTVLKIASDRKVSDDASIGIIKKLF</sequence>
<protein>
    <recommendedName>
        <fullName evidence="1">PPM-type phosphatase domain-containing protein</fullName>
    </recommendedName>
</protein>
<dbReference type="EMBL" id="DRUB01000117">
    <property type="protein sequence ID" value="HHR96379.1"/>
    <property type="molecule type" value="Genomic_DNA"/>
</dbReference>
<dbReference type="PROSITE" id="PS51746">
    <property type="entry name" value="PPM_2"/>
    <property type="match status" value="1"/>
</dbReference>
<comment type="caution">
    <text evidence="2">The sequence shown here is derived from an EMBL/GenBank/DDBJ whole genome shotgun (WGS) entry which is preliminary data.</text>
</comment>
<dbReference type="SMART" id="SM00331">
    <property type="entry name" value="PP2C_SIG"/>
    <property type="match status" value="1"/>
</dbReference>
<dbReference type="SMART" id="SM00332">
    <property type="entry name" value="PP2Cc"/>
    <property type="match status" value="1"/>
</dbReference>
<evidence type="ECO:0000313" key="2">
    <source>
        <dbReference type="EMBL" id="HHR96379.1"/>
    </source>
</evidence>
<gene>
    <name evidence="2" type="ORF">ENL47_06125</name>
</gene>
<dbReference type="InterPro" id="IPR036457">
    <property type="entry name" value="PPM-type-like_dom_sf"/>
</dbReference>